<proteinExistence type="predicted"/>
<keyword evidence="2 4" id="KW-0863">Zinc-finger</keyword>
<keyword evidence="7" id="KW-1185">Reference proteome</keyword>
<dbReference type="GO" id="GO:0008270">
    <property type="term" value="F:zinc ion binding"/>
    <property type="evidence" value="ECO:0007669"/>
    <property type="project" value="UniProtKB-KW"/>
</dbReference>
<dbReference type="PANTHER" id="PTHR42647">
    <property type="entry name" value="SBP (S-RIBONUCLEASE BINDING PROTEIN) FAMILY PROTEIN"/>
    <property type="match status" value="1"/>
</dbReference>
<keyword evidence="3" id="KW-0862">Zinc</keyword>
<dbReference type="EMBL" id="PKPP01003477">
    <property type="protein sequence ID" value="PWA69258.1"/>
    <property type="molecule type" value="Genomic_DNA"/>
</dbReference>
<keyword evidence="1" id="KW-0479">Metal-binding</keyword>
<gene>
    <name evidence="6" type="ORF">CTI12_AA300440</name>
</gene>
<protein>
    <submittedName>
        <fullName evidence="6">SBP (S-ribonuclease binding protein) family protein</fullName>
    </submittedName>
</protein>
<evidence type="ECO:0000256" key="4">
    <source>
        <dbReference type="PROSITE-ProRule" id="PRU00175"/>
    </source>
</evidence>
<dbReference type="Pfam" id="PF13920">
    <property type="entry name" value="zf-C3HC4_3"/>
    <property type="match status" value="1"/>
</dbReference>
<feature type="domain" description="RING-type" evidence="5">
    <location>
        <begin position="215"/>
        <end position="250"/>
    </location>
</feature>
<dbReference type="GO" id="GO:0004842">
    <property type="term" value="F:ubiquitin-protein transferase activity"/>
    <property type="evidence" value="ECO:0007669"/>
    <property type="project" value="TreeGrafter"/>
</dbReference>
<evidence type="ECO:0000259" key="5">
    <source>
        <dbReference type="PROSITE" id="PS50089"/>
    </source>
</evidence>
<evidence type="ECO:0000256" key="3">
    <source>
        <dbReference type="ARBA" id="ARBA00022833"/>
    </source>
</evidence>
<dbReference type="STRING" id="35608.A0A2U1N6W4"/>
<dbReference type="InterPro" id="IPR013083">
    <property type="entry name" value="Znf_RING/FYVE/PHD"/>
</dbReference>
<evidence type="ECO:0000313" key="6">
    <source>
        <dbReference type="EMBL" id="PWA69258.1"/>
    </source>
</evidence>
<dbReference type="InterPro" id="IPR001841">
    <property type="entry name" value="Znf_RING"/>
</dbReference>
<dbReference type="AlphaFoldDB" id="A0A2U1N6W4"/>
<comment type="caution">
    <text evidence="6">The sequence shown here is derived from an EMBL/GenBank/DDBJ whole genome shotgun (WGS) entry which is preliminary data.</text>
</comment>
<dbReference type="PANTHER" id="PTHR42647:SF22">
    <property type="entry name" value="BOI-RELATED E3 UBIQUITIN-PROTEIN LIGASE 2-RELATED"/>
    <property type="match status" value="1"/>
</dbReference>
<organism evidence="6 7">
    <name type="scientific">Artemisia annua</name>
    <name type="common">Sweet wormwood</name>
    <dbReference type="NCBI Taxonomy" id="35608"/>
    <lineage>
        <taxon>Eukaryota</taxon>
        <taxon>Viridiplantae</taxon>
        <taxon>Streptophyta</taxon>
        <taxon>Embryophyta</taxon>
        <taxon>Tracheophyta</taxon>
        <taxon>Spermatophyta</taxon>
        <taxon>Magnoliopsida</taxon>
        <taxon>eudicotyledons</taxon>
        <taxon>Gunneridae</taxon>
        <taxon>Pentapetalae</taxon>
        <taxon>asterids</taxon>
        <taxon>campanulids</taxon>
        <taxon>Asterales</taxon>
        <taxon>Asteraceae</taxon>
        <taxon>Asteroideae</taxon>
        <taxon>Anthemideae</taxon>
        <taxon>Artemisiinae</taxon>
        <taxon>Artemisia</taxon>
    </lineage>
</organism>
<dbReference type="Gene3D" id="3.30.40.10">
    <property type="entry name" value="Zinc/RING finger domain, C3HC4 (zinc finger)"/>
    <property type="match status" value="1"/>
</dbReference>
<dbReference type="PROSITE" id="PS50089">
    <property type="entry name" value="ZF_RING_2"/>
    <property type="match status" value="1"/>
</dbReference>
<evidence type="ECO:0000256" key="2">
    <source>
        <dbReference type="ARBA" id="ARBA00022771"/>
    </source>
</evidence>
<dbReference type="Proteomes" id="UP000245207">
    <property type="component" value="Unassembled WGS sequence"/>
</dbReference>
<reference evidence="6 7" key="1">
    <citation type="journal article" date="2018" name="Mol. Plant">
        <title>The genome of Artemisia annua provides insight into the evolution of Asteraceae family and artemisinin biosynthesis.</title>
        <authorList>
            <person name="Shen Q."/>
            <person name="Zhang L."/>
            <person name="Liao Z."/>
            <person name="Wang S."/>
            <person name="Yan T."/>
            <person name="Shi P."/>
            <person name="Liu M."/>
            <person name="Fu X."/>
            <person name="Pan Q."/>
            <person name="Wang Y."/>
            <person name="Lv Z."/>
            <person name="Lu X."/>
            <person name="Zhang F."/>
            <person name="Jiang W."/>
            <person name="Ma Y."/>
            <person name="Chen M."/>
            <person name="Hao X."/>
            <person name="Li L."/>
            <person name="Tang Y."/>
            <person name="Lv G."/>
            <person name="Zhou Y."/>
            <person name="Sun X."/>
            <person name="Brodelius P.E."/>
            <person name="Rose J.K.C."/>
            <person name="Tang K."/>
        </authorList>
    </citation>
    <scope>NUCLEOTIDE SEQUENCE [LARGE SCALE GENOMIC DNA]</scope>
    <source>
        <strain evidence="7">cv. Huhao1</strain>
        <tissue evidence="6">Leaf</tissue>
    </source>
</reference>
<evidence type="ECO:0000256" key="1">
    <source>
        <dbReference type="ARBA" id="ARBA00022723"/>
    </source>
</evidence>
<evidence type="ECO:0000313" key="7">
    <source>
        <dbReference type="Proteomes" id="UP000245207"/>
    </source>
</evidence>
<accession>A0A2U1N6W4</accession>
<sequence>MAIQARLYSDNLAFGDDVGGGGNLSQDLLDHNACTGLNDFYLFNAQQQQYQQMQQPSFKNQDYSCFDNMFNKQISTPSRSLAAHIQKENQEIEGFINLQNERLRLALQAHKKQQFFTILKNYESKSQLLFRQKDEEIKRATNRRIELEEYLRRTDMERQKWQMAANETEAMVINLNKAIDQVSENSKKVAGAEAEDEGSCCYENNDENMNKKMICKSCFNEDSCVVMLPCRHLCSCKSCDVLLTSCPVCNIVKKATIQLSEDL</sequence>
<name>A0A2U1N6W4_ARTAN</name>
<dbReference type="OrthoDB" id="1711136at2759"/>